<reference evidence="2 3" key="1">
    <citation type="submission" date="2018-07" db="EMBL/GenBank/DDBJ databases">
        <title>A high quality draft genome assembly of the barn swallow (H. rustica rustica).</title>
        <authorList>
            <person name="Formenti G."/>
            <person name="Chiara M."/>
            <person name="Poveda L."/>
            <person name="Francoijs K.-J."/>
            <person name="Bonisoli-Alquati A."/>
            <person name="Canova L."/>
            <person name="Gianfranceschi L."/>
            <person name="Horner D.S."/>
            <person name="Saino N."/>
        </authorList>
    </citation>
    <scope>NUCLEOTIDE SEQUENCE [LARGE SCALE GENOMIC DNA]</scope>
    <source>
        <strain evidence="2">Chelidonia</strain>
        <tissue evidence="2">Blood</tissue>
    </source>
</reference>
<dbReference type="Proteomes" id="UP000269221">
    <property type="component" value="Unassembled WGS sequence"/>
</dbReference>
<organism evidence="2 3">
    <name type="scientific">Hirundo rustica rustica</name>
    <dbReference type="NCBI Taxonomy" id="333673"/>
    <lineage>
        <taxon>Eukaryota</taxon>
        <taxon>Metazoa</taxon>
        <taxon>Chordata</taxon>
        <taxon>Craniata</taxon>
        <taxon>Vertebrata</taxon>
        <taxon>Euteleostomi</taxon>
        <taxon>Archelosauria</taxon>
        <taxon>Archosauria</taxon>
        <taxon>Dinosauria</taxon>
        <taxon>Saurischia</taxon>
        <taxon>Theropoda</taxon>
        <taxon>Coelurosauria</taxon>
        <taxon>Aves</taxon>
        <taxon>Neognathae</taxon>
        <taxon>Neoaves</taxon>
        <taxon>Telluraves</taxon>
        <taxon>Australaves</taxon>
        <taxon>Passeriformes</taxon>
        <taxon>Sylvioidea</taxon>
        <taxon>Hirundinidae</taxon>
        <taxon>Hirundo</taxon>
    </lineage>
</organism>
<keyword evidence="3" id="KW-1185">Reference proteome</keyword>
<sequence>MESSNSRTDLQHSREVETAADDPVQTRAQWRGLPEPGVFHLTPTDALSDGRYGKMEDGRYETVGASPDDNHKLDKRTRESPLRQQAKKVVALQPREKKVVWRPHNNLPASEGAHEGPVLHLEL</sequence>
<accession>A0A3M0L9D4</accession>
<evidence type="ECO:0000313" key="2">
    <source>
        <dbReference type="EMBL" id="RMC15857.1"/>
    </source>
</evidence>
<feature type="compositionally biased region" description="Basic and acidic residues" evidence="1">
    <location>
        <begin position="51"/>
        <end position="60"/>
    </location>
</feature>
<name>A0A3M0L9D4_HIRRU</name>
<feature type="compositionally biased region" description="Basic and acidic residues" evidence="1">
    <location>
        <begin position="68"/>
        <end position="81"/>
    </location>
</feature>
<dbReference type="EMBL" id="QRBI01000104">
    <property type="protein sequence ID" value="RMC15857.1"/>
    <property type="molecule type" value="Genomic_DNA"/>
</dbReference>
<gene>
    <name evidence="2" type="ORF">DUI87_08062</name>
</gene>
<comment type="caution">
    <text evidence="2">The sequence shown here is derived from an EMBL/GenBank/DDBJ whole genome shotgun (WGS) entry which is preliminary data.</text>
</comment>
<dbReference type="AlphaFoldDB" id="A0A3M0L9D4"/>
<proteinExistence type="predicted"/>
<protein>
    <submittedName>
        <fullName evidence="2">Uncharacterized protein</fullName>
    </submittedName>
</protein>
<feature type="region of interest" description="Disordered" evidence="1">
    <location>
        <begin position="1"/>
        <end position="123"/>
    </location>
</feature>
<evidence type="ECO:0000313" key="3">
    <source>
        <dbReference type="Proteomes" id="UP000269221"/>
    </source>
</evidence>
<evidence type="ECO:0000256" key="1">
    <source>
        <dbReference type="SAM" id="MobiDB-lite"/>
    </source>
</evidence>